<gene>
    <name evidence="6" type="ORF">BXY45_1592</name>
</gene>
<dbReference type="SUPFAM" id="SSF88723">
    <property type="entry name" value="PIN domain-like"/>
    <property type="match status" value="1"/>
</dbReference>
<dbReference type="EMBL" id="QGDQ01000059">
    <property type="protein sequence ID" value="PWJ45156.1"/>
    <property type="molecule type" value="Genomic_DNA"/>
</dbReference>
<organism evidence="6 7">
    <name type="scientific">Quadrisphaera granulorum</name>
    <dbReference type="NCBI Taxonomy" id="317664"/>
    <lineage>
        <taxon>Bacteria</taxon>
        <taxon>Bacillati</taxon>
        <taxon>Actinomycetota</taxon>
        <taxon>Actinomycetes</taxon>
        <taxon>Kineosporiales</taxon>
        <taxon>Kineosporiaceae</taxon>
        <taxon>Quadrisphaera</taxon>
    </lineage>
</organism>
<dbReference type="RefSeq" id="WP_109776776.1">
    <property type="nucleotide sequence ID" value="NZ_QGDQ01000059.1"/>
</dbReference>
<name>A0A315ZI09_9ACTN</name>
<dbReference type="InterPro" id="IPR029060">
    <property type="entry name" value="PIN-like_dom_sf"/>
</dbReference>
<keyword evidence="1" id="KW-0540">Nuclease</keyword>
<evidence type="ECO:0000256" key="1">
    <source>
        <dbReference type="ARBA" id="ARBA00022722"/>
    </source>
</evidence>
<dbReference type="Pfam" id="PF13470">
    <property type="entry name" value="PIN_3"/>
    <property type="match status" value="1"/>
</dbReference>
<evidence type="ECO:0000259" key="5">
    <source>
        <dbReference type="Pfam" id="PF13470"/>
    </source>
</evidence>
<evidence type="ECO:0000256" key="2">
    <source>
        <dbReference type="ARBA" id="ARBA00022723"/>
    </source>
</evidence>
<keyword evidence="2" id="KW-0479">Metal-binding</keyword>
<dbReference type="InterPro" id="IPR002716">
    <property type="entry name" value="PIN_dom"/>
</dbReference>
<comment type="caution">
    <text evidence="6">The sequence shown here is derived from an EMBL/GenBank/DDBJ whole genome shotgun (WGS) entry which is preliminary data.</text>
</comment>
<feature type="domain" description="PIN" evidence="5">
    <location>
        <begin position="13"/>
        <end position="117"/>
    </location>
</feature>
<reference evidence="6 7" key="1">
    <citation type="submission" date="2018-03" db="EMBL/GenBank/DDBJ databases">
        <title>Genomic Encyclopedia of Archaeal and Bacterial Type Strains, Phase II (KMG-II): from individual species to whole genera.</title>
        <authorList>
            <person name="Goeker M."/>
        </authorList>
    </citation>
    <scope>NUCLEOTIDE SEQUENCE [LARGE SCALE GENOMIC DNA]</scope>
    <source>
        <strain evidence="6 7">DSM 44889</strain>
    </source>
</reference>
<protein>
    <submittedName>
        <fullName evidence="6">PIN domain-containing protein</fullName>
    </submittedName>
</protein>
<dbReference type="GO" id="GO:0046872">
    <property type="term" value="F:metal ion binding"/>
    <property type="evidence" value="ECO:0007669"/>
    <property type="project" value="UniProtKB-KW"/>
</dbReference>
<accession>A0A315ZI09</accession>
<evidence type="ECO:0000256" key="4">
    <source>
        <dbReference type="ARBA" id="ARBA00022842"/>
    </source>
</evidence>
<dbReference type="OrthoDB" id="113459at2"/>
<keyword evidence="7" id="KW-1185">Reference proteome</keyword>
<dbReference type="GO" id="GO:0004518">
    <property type="term" value="F:nuclease activity"/>
    <property type="evidence" value="ECO:0007669"/>
    <property type="project" value="UniProtKB-KW"/>
</dbReference>
<evidence type="ECO:0000256" key="3">
    <source>
        <dbReference type="ARBA" id="ARBA00022801"/>
    </source>
</evidence>
<dbReference type="GO" id="GO:0016787">
    <property type="term" value="F:hydrolase activity"/>
    <property type="evidence" value="ECO:0007669"/>
    <property type="project" value="UniProtKB-KW"/>
</dbReference>
<dbReference type="Proteomes" id="UP000245469">
    <property type="component" value="Unassembled WGS sequence"/>
</dbReference>
<keyword evidence="3" id="KW-0378">Hydrolase</keyword>
<sequence length="196" mass="21233">MFTGLLDTCVLWPSTQRDFLLSLAIEGMYRPVWSSAILAELEEHEAIKLVRAGLPQRVAAERAGRLIATMRSTFIDAETQGWEPLEGTFGLPDIDDEHVVAAAVIAGAGAIVTHNVKDFPTSQVPSTVQVLTPSVFAYNTVTLGPARAVRAIHAMASRSGRKGPIRTTGEVLDILEHRYAMTEAVAMLREVVNQGP</sequence>
<keyword evidence="4" id="KW-0460">Magnesium</keyword>
<evidence type="ECO:0000313" key="7">
    <source>
        <dbReference type="Proteomes" id="UP000245469"/>
    </source>
</evidence>
<dbReference type="AlphaFoldDB" id="A0A315ZI09"/>
<proteinExistence type="predicted"/>
<evidence type="ECO:0000313" key="6">
    <source>
        <dbReference type="EMBL" id="PWJ45156.1"/>
    </source>
</evidence>